<evidence type="ECO:0000313" key="1">
    <source>
        <dbReference type="EMBL" id="CAG6395027.1"/>
    </source>
</evidence>
<dbReference type="RefSeq" id="WP_251491895.1">
    <property type="nucleotide sequence ID" value="NZ_CAJSLV010000059.1"/>
</dbReference>
<protein>
    <submittedName>
        <fullName evidence="1">Uncharacterized protein</fullName>
    </submittedName>
</protein>
<reference evidence="1" key="1">
    <citation type="submission" date="2021-05" db="EMBL/GenBank/DDBJ databases">
        <authorList>
            <person name="Arsene-Ploetze F."/>
        </authorList>
    </citation>
    <scope>NUCLEOTIDE SEQUENCE</scope>
    <source>
        <strain evidence="1">DSM 42138</strain>
    </source>
</reference>
<proteinExistence type="predicted"/>
<gene>
    <name evidence="1" type="ORF">SCOCK_30260</name>
</gene>
<dbReference type="EMBL" id="CAJSLV010000059">
    <property type="protein sequence ID" value="CAG6395027.1"/>
    <property type="molecule type" value="Genomic_DNA"/>
</dbReference>
<accession>A0A9W4DS65</accession>
<name>A0A9W4DS65_9ACTN</name>
<sequence length="173" mass="19179">MLYDRAAFIRCRLHVVAGPTSGFGDYERANDAFNTALSAYNQGLERALEQRFQASLDISRATNIGMRPLLMLFGSTARSYLNVQTPWSGYLEAGLLVRRLEQAGPVGERVFEASRRIEEAVTISRDAHLEILDALAHHVLGDHSDAVFTLDDLLANGFDGTRQPAVSDYPHDE</sequence>
<organism evidence="1 2">
    <name type="scientific">Actinacidiphila cocklensis</name>
    <dbReference type="NCBI Taxonomy" id="887465"/>
    <lineage>
        <taxon>Bacteria</taxon>
        <taxon>Bacillati</taxon>
        <taxon>Actinomycetota</taxon>
        <taxon>Actinomycetes</taxon>
        <taxon>Kitasatosporales</taxon>
        <taxon>Streptomycetaceae</taxon>
        <taxon>Actinacidiphila</taxon>
    </lineage>
</organism>
<dbReference type="Proteomes" id="UP001152519">
    <property type="component" value="Unassembled WGS sequence"/>
</dbReference>
<evidence type="ECO:0000313" key="2">
    <source>
        <dbReference type="Proteomes" id="UP001152519"/>
    </source>
</evidence>
<comment type="caution">
    <text evidence="1">The sequence shown here is derived from an EMBL/GenBank/DDBJ whole genome shotgun (WGS) entry which is preliminary data.</text>
</comment>
<keyword evidence="2" id="KW-1185">Reference proteome</keyword>
<dbReference type="AlphaFoldDB" id="A0A9W4DS65"/>